<evidence type="ECO:0000256" key="3">
    <source>
        <dbReference type="ARBA" id="ARBA00022801"/>
    </source>
</evidence>
<dbReference type="SUPFAM" id="SSF52096">
    <property type="entry name" value="ClpP/crotonase"/>
    <property type="match status" value="1"/>
</dbReference>
<feature type="domain" description="Enoyl-CoA hydratase/isomerase" evidence="4">
    <location>
        <begin position="108"/>
        <end position="404"/>
    </location>
</feature>
<dbReference type="InterPro" id="IPR029045">
    <property type="entry name" value="ClpP/crotonase-like_dom_sf"/>
</dbReference>
<evidence type="ECO:0000313" key="6">
    <source>
        <dbReference type="Proteomes" id="UP000035909"/>
    </source>
</evidence>
<dbReference type="RefSeq" id="WP_047885792.1">
    <property type="nucleotide sequence ID" value="NZ_CP071326.1"/>
</dbReference>
<dbReference type="Gene3D" id="3.90.226.10">
    <property type="entry name" value="2-enoyl-CoA Hydratase, Chain A, domain 1"/>
    <property type="match status" value="2"/>
</dbReference>
<name>A0A0J1H877_9GAMM</name>
<dbReference type="InterPro" id="IPR032259">
    <property type="entry name" value="HIBYL-CoA-H"/>
</dbReference>
<keyword evidence="6" id="KW-1185">Reference proteome</keyword>
<feature type="domain" description="Enoyl-CoA hydratase/isomerase" evidence="4">
    <location>
        <begin position="18"/>
        <end position="85"/>
    </location>
</feature>
<reference evidence="5 6" key="1">
    <citation type="submission" date="2015-05" db="EMBL/GenBank/DDBJ databases">
        <title>Photobacterium galathea sp. nov.</title>
        <authorList>
            <person name="Machado H."/>
            <person name="Gram L."/>
        </authorList>
    </citation>
    <scope>NUCLEOTIDE SEQUENCE [LARGE SCALE GENOMIC DNA]</scope>
    <source>
        <strain evidence="5 6">DSM 22954</strain>
    </source>
</reference>
<evidence type="ECO:0000313" key="5">
    <source>
        <dbReference type="EMBL" id="KLV07898.1"/>
    </source>
</evidence>
<dbReference type="EC" id="3.1.2.4" evidence="2"/>
<gene>
    <name evidence="5" type="ORF">ABT57_13620</name>
</gene>
<dbReference type="Proteomes" id="UP000035909">
    <property type="component" value="Unassembled WGS sequence"/>
</dbReference>
<dbReference type="GO" id="GO:0006574">
    <property type="term" value="P:L-valine catabolic process"/>
    <property type="evidence" value="ECO:0007669"/>
    <property type="project" value="TreeGrafter"/>
</dbReference>
<evidence type="ECO:0000259" key="4">
    <source>
        <dbReference type="Pfam" id="PF16113"/>
    </source>
</evidence>
<comment type="catalytic activity">
    <reaction evidence="1">
        <text>3-hydroxy-2-methylpropanoyl-CoA + H2O = 3-hydroxy-2-methylpropanoate + CoA + H(+)</text>
        <dbReference type="Rhea" id="RHEA:20888"/>
        <dbReference type="ChEBI" id="CHEBI:11805"/>
        <dbReference type="ChEBI" id="CHEBI:15377"/>
        <dbReference type="ChEBI" id="CHEBI:15378"/>
        <dbReference type="ChEBI" id="CHEBI:57287"/>
        <dbReference type="ChEBI" id="CHEBI:57340"/>
        <dbReference type="EC" id="3.1.2.4"/>
    </reaction>
</comment>
<dbReference type="AlphaFoldDB" id="A0A0J1H877"/>
<evidence type="ECO:0000256" key="1">
    <source>
        <dbReference type="ARBA" id="ARBA00001709"/>
    </source>
</evidence>
<comment type="caution">
    <text evidence="5">The sequence shown here is derived from an EMBL/GenBank/DDBJ whole genome shotgun (WGS) entry which is preliminary data.</text>
</comment>
<dbReference type="EMBL" id="LDOU01000015">
    <property type="protein sequence ID" value="KLV07898.1"/>
    <property type="molecule type" value="Genomic_DNA"/>
</dbReference>
<dbReference type="OrthoDB" id="9790967at2"/>
<dbReference type="STRING" id="320778.ABT57_13620"/>
<dbReference type="CDD" id="cd06558">
    <property type="entry name" value="crotonase-like"/>
    <property type="match status" value="1"/>
</dbReference>
<organism evidence="5 6">
    <name type="scientific">Photobacterium ganghwense</name>
    <dbReference type="NCBI Taxonomy" id="320778"/>
    <lineage>
        <taxon>Bacteria</taxon>
        <taxon>Pseudomonadati</taxon>
        <taxon>Pseudomonadota</taxon>
        <taxon>Gammaproteobacteria</taxon>
        <taxon>Vibrionales</taxon>
        <taxon>Vibrionaceae</taxon>
        <taxon>Photobacterium</taxon>
    </lineage>
</organism>
<dbReference type="GO" id="GO:0003860">
    <property type="term" value="F:3-hydroxyisobutyryl-CoA hydrolase activity"/>
    <property type="evidence" value="ECO:0007669"/>
    <property type="project" value="UniProtKB-EC"/>
</dbReference>
<accession>A0A0J1H877</accession>
<dbReference type="InterPro" id="IPR045004">
    <property type="entry name" value="ECH_dom"/>
</dbReference>
<sequence>MAGQVNIQELPCKNGRKIGIAELDNPSSLNALSYDMLVQLHEALLHWQDDDDVVCVFLHGVGEKAFCAGGDVRSMYQVMDEARHQSDGVTDGGKAKSGQNGASSQFLGDVATCHSMHSDKPHPGCRTTGFLTDYFALEYTTDYMIHTYPKPVVVWGQGIVMGGGIGLYIGASHRISTPSTRLAMPEITIGLYPDVGGTWFLNRLPQGVGLFLGLTGAQVNATDALALSMTEHVLLPEQKSQLLSGLQHYDWDESEVYAGVTEVLDTLGSAATSSHPDSQLIPHLPAIQAACQYGSLSEICRNIQAMPEIVSNHAEPDKWLQQAKSSLAAGSPITAHICYRQITQFHEESLADCFRMELTLSVRCGLLGEFYEGVKARLIEKTGQPNWRFKDVDSVDIAVIEQLFTPLWADNEHPLQQLGLISKGQPASAHYN</sequence>
<dbReference type="PATRIC" id="fig|320778.3.peg.2969"/>
<protein>
    <recommendedName>
        <fullName evidence="2">3-hydroxyisobutyryl-CoA hydrolase</fullName>
        <ecNumber evidence="2">3.1.2.4</ecNumber>
    </recommendedName>
</protein>
<keyword evidence="3" id="KW-0378">Hydrolase</keyword>
<proteinExistence type="predicted"/>
<dbReference type="PANTHER" id="PTHR43176:SF3">
    <property type="entry name" value="3-HYDROXYISOBUTYRYL-COA HYDROLASE, MITOCHONDRIAL"/>
    <property type="match status" value="1"/>
</dbReference>
<dbReference type="GO" id="GO:0005829">
    <property type="term" value="C:cytosol"/>
    <property type="evidence" value="ECO:0007669"/>
    <property type="project" value="TreeGrafter"/>
</dbReference>
<evidence type="ECO:0000256" key="2">
    <source>
        <dbReference type="ARBA" id="ARBA00011915"/>
    </source>
</evidence>
<dbReference type="Pfam" id="PF16113">
    <property type="entry name" value="ECH_2"/>
    <property type="match status" value="2"/>
</dbReference>
<dbReference type="PANTHER" id="PTHR43176">
    <property type="entry name" value="3-HYDROXYISOBUTYRYL-COA HYDROLASE-RELATED"/>
    <property type="match status" value="1"/>
</dbReference>